<evidence type="ECO:0000256" key="1">
    <source>
        <dbReference type="ARBA" id="ARBA00006432"/>
    </source>
</evidence>
<evidence type="ECO:0000256" key="2">
    <source>
        <dbReference type="ARBA" id="ARBA00022598"/>
    </source>
</evidence>
<feature type="domain" description="AMP-binding enzyme C-terminal" evidence="4">
    <location>
        <begin position="420"/>
        <end position="495"/>
    </location>
</feature>
<dbReference type="PANTHER" id="PTHR43201">
    <property type="entry name" value="ACYL-COA SYNTHETASE"/>
    <property type="match status" value="1"/>
</dbReference>
<protein>
    <submittedName>
        <fullName evidence="5">Acyl--CoA ligase</fullName>
    </submittedName>
</protein>
<evidence type="ECO:0000313" key="6">
    <source>
        <dbReference type="Proteomes" id="UP000179860"/>
    </source>
</evidence>
<dbReference type="KEGG" id="pspw:BJG93_33690"/>
<name>A0A1I9YWB0_9BURK</name>
<organism evidence="5 6">
    <name type="scientific">Paraburkholderia sprentiae WSM5005</name>
    <dbReference type="NCBI Taxonomy" id="754502"/>
    <lineage>
        <taxon>Bacteria</taxon>
        <taxon>Pseudomonadati</taxon>
        <taxon>Pseudomonadota</taxon>
        <taxon>Betaproteobacteria</taxon>
        <taxon>Burkholderiales</taxon>
        <taxon>Burkholderiaceae</taxon>
        <taxon>Paraburkholderia</taxon>
    </lineage>
</organism>
<feature type="domain" description="AMP-dependent synthetase/ligase" evidence="3">
    <location>
        <begin position="11"/>
        <end position="368"/>
    </location>
</feature>
<dbReference type="PANTHER" id="PTHR43201:SF5">
    <property type="entry name" value="MEDIUM-CHAIN ACYL-COA LIGASE ACSF2, MITOCHONDRIAL"/>
    <property type="match status" value="1"/>
</dbReference>
<evidence type="ECO:0000313" key="5">
    <source>
        <dbReference type="EMBL" id="APA90515.1"/>
    </source>
</evidence>
<dbReference type="InterPro" id="IPR000873">
    <property type="entry name" value="AMP-dep_synth/lig_dom"/>
</dbReference>
<reference evidence="5" key="2">
    <citation type="submission" date="2021-06" db="EMBL/GenBank/DDBJ databases">
        <authorList>
            <person name="Rogers T.H."/>
            <person name="Ramsay J.P."/>
            <person name="Wang P."/>
            <person name="Terpolilli J."/>
        </authorList>
    </citation>
    <scope>NUCLEOTIDE SEQUENCE [LARGE SCALE GENOMIC DNA]</scope>
    <source>
        <strain evidence="5">WSM5005</strain>
        <plasmid evidence="5">pl2WSM5005</plasmid>
    </source>
</reference>
<accession>A0A1I9YWB0</accession>
<dbReference type="InterPro" id="IPR020845">
    <property type="entry name" value="AMP-binding_CS"/>
</dbReference>
<dbReference type="Gene3D" id="3.40.50.12780">
    <property type="entry name" value="N-terminal domain of ligase-like"/>
    <property type="match status" value="1"/>
</dbReference>
<gene>
    <name evidence="5" type="ORF">BJG93_33690</name>
</gene>
<comment type="similarity">
    <text evidence="1">Belongs to the ATP-dependent AMP-binding enzyme family.</text>
</comment>
<dbReference type="Pfam" id="PF13193">
    <property type="entry name" value="AMP-binding_C"/>
    <property type="match status" value="1"/>
</dbReference>
<dbReference type="InterPro" id="IPR025110">
    <property type="entry name" value="AMP-bd_C"/>
</dbReference>
<dbReference type="OrthoDB" id="9766486at2"/>
<keyword evidence="5" id="KW-0614">Plasmid</keyword>
<proteinExistence type="inferred from homology"/>
<dbReference type="RefSeq" id="WP_027193652.1">
    <property type="nucleotide sequence ID" value="NZ_CP017565.2"/>
</dbReference>
<keyword evidence="6" id="KW-1185">Reference proteome</keyword>
<evidence type="ECO:0000259" key="3">
    <source>
        <dbReference type="Pfam" id="PF00501"/>
    </source>
</evidence>
<dbReference type="EMBL" id="CP017565">
    <property type="protein sequence ID" value="APA90515.1"/>
    <property type="molecule type" value="Genomic_DNA"/>
</dbReference>
<geneLocation type="plasmid" evidence="5 6">
    <name>pl2WSM5005</name>
</geneLocation>
<dbReference type="Gene3D" id="3.30.300.30">
    <property type="match status" value="1"/>
</dbReference>
<dbReference type="SUPFAM" id="SSF56801">
    <property type="entry name" value="Acetyl-CoA synthetase-like"/>
    <property type="match status" value="1"/>
</dbReference>
<dbReference type="Pfam" id="PF00501">
    <property type="entry name" value="AMP-binding"/>
    <property type="match status" value="1"/>
</dbReference>
<evidence type="ECO:0000259" key="4">
    <source>
        <dbReference type="Pfam" id="PF13193"/>
    </source>
</evidence>
<dbReference type="PROSITE" id="PS00455">
    <property type="entry name" value="AMP_BINDING"/>
    <property type="match status" value="1"/>
</dbReference>
<dbReference type="GO" id="GO:0031956">
    <property type="term" value="F:medium-chain fatty acid-CoA ligase activity"/>
    <property type="evidence" value="ECO:0007669"/>
    <property type="project" value="TreeGrafter"/>
</dbReference>
<keyword evidence="2 5" id="KW-0436">Ligase</keyword>
<dbReference type="AlphaFoldDB" id="A0A1I9YWB0"/>
<dbReference type="Proteomes" id="UP000179860">
    <property type="component" value="Plasmid pl2WSM5005"/>
</dbReference>
<sequence>MNHAELVISYARTHCDRVAVQMDGSALTYGELAASSEALAIGLQQAGIGLGDRIMMFAENSIECLVLYHAVARIGAVFTPVHVSFRVQELAYAISNARPKLIVTTTDQLDVLDMGLNETGHDARIVLLNGTGAPGAGQTRYSDLFSRSGSCVPVDVSPKHPLLISYTSGTTSLPKPVLRSHGAETWSAQSYQKAWGFESGDRLLVAMSLSWVYGLCSLCQSAFAAGATVVLEPKFSPTRTLALIEAGQVTAFAGTMSMYAMMLNILEERPFDTSSLRKAFLGGEPRNEVAVEKIEARLGLRLCEGWAMTESFPVLAVHPTRDRQAPVACLGRVVPGVELRLVDGNGQDVADGEPGEAWVKGPGDFLEYSDEPELTDARRTSSGWVRSGDLLRRGDDGYYIFVTRQSEIIIRGGVNISPVEVESAICAHADIADAVVVGLPDSVLGEIVAALVITRSDKPLDAEAITAFVSERIARFKVPAKLFRVESIPAGTTGKKNRTEARKIATLLEAEAVQVGVHKF</sequence>
<dbReference type="InterPro" id="IPR042099">
    <property type="entry name" value="ANL_N_sf"/>
</dbReference>
<dbReference type="InterPro" id="IPR045851">
    <property type="entry name" value="AMP-bd_C_sf"/>
</dbReference>
<reference evidence="5" key="1">
    <citation type="submission" date="2016-09" db="EMBL/GenBank/DDBJ databases">
        <title>The Complete Genome of Burkholderia sprentiae wsm5005.</title>
        <authorList>
            <person name="De Meyer S."/>
            <person name="Wang P."/>
            <person name="Terpolilli J."/>
        </authorList>
    </citation>
    <scope>NUCLEOTIDE SEQUENCE [LARGE SCALE GENOMIC DNA]</scope>
    <source>
        <strain evidence="5">WSM5005</strain>
        <plasmid evidence="5">pl2WSM5005</plasmid>
    </source>
</reference>
<dbReference type="GO" id="GO:0006631">
    <property type="term" value="P:fatty acid metabolic process"/>
    <property type="evidence" value="ECO:0007669"/>
    <property type="project" value="TreeGrafter"/>
</dbReference>